<feature type="domain" description="HTH luxR-type" evidence="4">
    <location>
        <begin position="967"/>
        <end position="1032"/>
    </location>
</feature>
<evidence type="ECO:0000256" key="2">
    <source>
        <dbReference type="ARBA" id="ARBA00022840"/>
    </source>
</evidence>
<feature type="region of interest" description="Disordered" evidence="3">
    <location>
        <begin position="986"/>
        <end position="1035"/>
    </location>
</feature>
<dbReference type="InterPro" id="IPR016032">
    <property type="entry name" value="Sig_transdc_resp-reg_C-effctor"/>
</dbReference>
<dbReference type="SUPFAM" id="SSF52540">
    <property type="entry name" value="P-loop containing nucleoside triphosphate hydrolases"/>
    <property type="match status" value="1"/>
</dbReference>
<dbReference type="RefSeq" id="WP_258789623.1">
    <property type="nucleotide sequence ID" value="NZ_JANUGQ010000021.1"/>
</dbReference>
<accession>A0ABT2CLQ8</accession>
<dbReference type="Gene3D" id="1.10.10.10">
    <property type="entry name" value="Winged helix-like DNA-binding domain superfamily/Winged helix DNA-binding domain"/>
    <property type="match status" value="1"/>
</dbReference>
<dbReference type="PROSITE" id="PS50043">
    <property type="entry name" value="HTH_LUXR_2"/>
    <property type="match status" value="1"/>
</dbReference>
<dbReference type="InterPro" id="IPR000792">
    <property type="entry name" value="Tscrpt_reg_LuxR_C"/>
</dbReference>
<dbReference type="PROSITE" id="PS00622">
    <property type="entry name" value="HTH_LUXR_1"/>
    <property type="match status" value="1"/>
</dbReference>
<dbReference type="InterPro" id="IPR027417">
    <property type="entry name" value="P-loop_NTPase"/>
</dbReference>
<proteinExistence type="predicted"/>
<sequence>MVAAQESEVVARVRRALAAGDGAPLVLLVEGAAGTGKSRLAGRILAAAPDGAECAVLSAAAGPLLSVSPSGVAGLPGPSGVARLSGVAGVAGLSWVRTAPGAALLVVDDVQAADPPGRELLWETVRTARPGQVLVLAHRPEELPVSGLVLGRPLVPPPGAVVVRHRLGPLDPAAVRELATARLGAPPAGDGAVQLHRITGGVAQVVVDVLDALGGAGRAGRALTAGEVAALEPPPRLAELALARTAAVPAAYRPLVWAAAVLGGPVGAARGEPAGGCAGEPAGVSASAAELAEVAGLPEAAGREGLVLALETAALQELGPDTYGFAVPLAGQAVAASLPGPRRAALHRAAARVLAGRREPPWPSVAAQLEAGGEERGRLRAVERAIGTYLEARCHDEADRLLRRTLADRRLAAHSRARLAATAMGPLAAALPVAAAERLLGSIAGDPALPEAVRGQARISLALALCTPLPPDRERWLRLERAARELSGQPALAARVLSGMAIPHWPGATLAEHLHWLERAEATAATVREPALHAAVAANGVSLLLTVGEPRAGRHLAARPGPGEEPERLHHWVRGLSNAADAATWLGRYREARDWLDQSLAHPARRPAGRADSTVTLAGRSAALLLDWFTGRWTGLADRAEQLMAQVSGRPVLGTEAQLVLASLALARGDWQQVTERLLGPQVPSPDAQMVPVAAAASAVLIRLALARGEPEAARAEAVAAWARLRRKGIWAWAAELAPWAVAAALATGRTAEARRLTEEFSSGLRRLSAARPYPVPAGESAARPYRASAGDPAGGPHCLSVEDPGGRPYRLPVEDPAGQSCPPPVEEPADRAYLPPAEDPAGRPCRAAVGESAGGPYCVPPPAAEAAAHWCRAALAEAAGDHAGALAGYRASAAGYAALPRPYLAALAAEAAARCALATGDPAAGRAELEGAVRVLAGLGAVWDAARVRAALRLAAPPAAPPRRGRPPGAPGLSPREREVAELAGSGLTNREIADTLHLSPRTVEQHVSRAMRKLSAPSRRALTPLPADPDDPG</sequence>
<reference evidence="5" key="1">
    <citation type="submission" date="2022-08" db="EMBL/GenBank/DDBJ databases">
        <authorList>
            <person name="Somphong A."/>
            <person name="Phongsopitanun W."/>
        </authorList>
    </citation>
    <scope>NUCLEOTIDE SEQUENCE</scope>
    <source>
        <strain evidence="5">LP05-1</strain>
    </source>
</reference>
<protein>
    <submittedName>
        <fullName evidence="5">LuxR C-terminal-related transcriptional regulator</fullName>
    </submittedName>
</protein>
<name>A0ABT2CLQ8_9ACTN</name>
<evidence type="ECO:0000259" key="4">
    <source>
        <dbReference type="PROSITE" id="PS50043"/>
    </source>
</evidence>
<dbReference type="PRINTS" id="PR00038">
    <property type="entry name" value="HTHLUXR"/>
</dbReference>
<comment type="caution">
    <text evidence="5">The sequence shown here is derived from an EMBL/GenBank/DDBJ whole genome shotgun (WGS) entry which is preliminary data.</text>
</comment>
<keyword evidence="1" id="KW-0547">Nucleotide-binding</keyword>
<dbReference type="Pfam" id="PF00196">
    <property type="entry name" value="GerE"/>
    <property type="match status" value="1"/>
</dbReference>
<evidence type="ECO:0000313" key="6">
    <source>
        <dbReference type="Proteomes" id="UP001431313"/>
    </source>
</evidence>
<keyword evidence="6" id="KW-1185">Reference proteome</keyword>
<organism evidence="5 6">
    <name type="scientific">Streptomyces pyxinae</name>
    <dbReference type="NCBI Taxonomy" id="2970734"/>
    <lineage>
        <taxon>Bacteria</taxon>
        <taxon>Bacillati</taxon>
        <taxon>Actinomycetota</taxon>
        <taxon>Actinomycetes</taxon>
        <taxon>Kitasatosporales</taxon>
        <taxon>Streptomycetaceae</taxon>
        <taxon>Streptomyces</taxon>
    </lineage>
</organism>
<gene>
    <name evidence="5" type="ORF">NX801_22375</name>
</gene>
<evidence type="ECO:0000256" key="1">
    <source>
        <dbReference type="ARBA" id="ARBA00022741"/>
    </source>
</evidence>
<dbReference type="SMART" id="SM00421">
    <property type="entry name" value="HTH_LUXR"/>
    <property type="match status" value="1"/>
</dbReference>
<dbReference type="CDD" id="cd06170">
    <property type="entry name" value="LuxR_C_like"/>
    <property type="match status" value="1"/>
</dbReference>
<dbReference type="PANTHER" id="PTHR16305">
    <property type="entry name" value="TESTICULAR SOLUBLE ADENYLYL CYCLASE"/>
    <property type="match status" value="1"/>
</dbReference>
<dbReference type="EMBL" id="JANUGQ010000021">
    <property type="protein sequence ID" value="MCS0638349.1"/>
    <property type="molecule type" value="Genomic_DNA"/>
</dbReference>
<evidence type="ECO:0000256" key="3">
    <source>
        <dbReference type="SAM" id="MobiDB-lite"/>
    </source>
</evidence>
<keyword evidence="2" id="KW-0067">ATP-binding</keyword>
<dbReference type="SUPFAM" id="SSF46894">
    <property type="entry name" value="C-terminal effector domain of the bipartite response regulators"/>
    <property type="match status" value="1"/>
</dbReference>
<dbReference type="PANTHER" id="PTHR16305:SF35">
    <property type="entry name" value="TRANSCRIPTIONAL ACTIVATOR DOMAIN"/>
    <property type="match status" value="1"/>
</dbReference>
<feature type="region of interest" description="Disordered" evidence="3">
    <location>
        <begin position="778"/>
        <end position="798"/>
    </location>
</feature>
<dbReference type="InterPro" id="IPR036388">
    <property type="entry name" value="WH-like_DNA-bd_sf"/>
</dbReference>
<evidence type="ECO:0000313" key="5">
    <source>
        <dbReference type="EMBL" id="MCS0638349.1"/>
    </source>
</evidence>
<dbReference type="Proteomes" id="UP001431313">
    <property type="component" value="Unassembled WGS sequence"/>
</dbReference>